<comment type="subcellular location">
    <subcellularLocation>
        <location evidence="1">Membrane</location>
        <topology evidence="1">Multi-pass membrane protein</topology>
    </subcellularLocation>
</comment>
<evidence type="ECO:0000256" key="8">
    <source>
        <dbReference type="ARBA" id="ARBA00023136"/>
    </source>
</evidence>
<dbReference type="EMBL" id="ACGT01000007">
    <property type="protein sequence ID" value="EEJ74147.1"/>
    <property type="molecule type" value="Genomic_DNA"/>
</dbReference>
<feature type="transmembrane region" description="Helical" evidence="9">
    <location>
        <begin position="179"/>
        <end position="201"/>
    </location>
</feature>
<dbReference type="SUPFAM" id="SSF116726">
    <property type="entry name" value="TrkA C-terminal domain-like"/>
    <property type="match status" value="1"/>
</dbReference>
<dbReference type="InterPro" id="IPR003148">
    <property type="entry name" value="RCK_N"/>
</dbReference>
<dbReference type="PANTHER" id="PTHR43562:SF1">
    <property type="entry name" value="NA(+)_H(+) ANTIPORTER YJBQ-RELATED"/>
    <property type="match status" value="1"/>
</dbReference>
<gene>
    <name evidence="11" type="primary">napA-2</name>
    <name evidence="11" type="ORF">HMPREF0545_1078</name>
</gene>
<dbReference type="AlphaFoldDB" id="C2EHF6"/>
<protein>
    <submittedName>
        <fullName evidence="11">TrkA C-terminal domain protein</fullName>
    </submittedName>
</protein>
<feature type="transmembrane region" description="Helical" evidence="9">
    <location>
        <begin position="122"/>
        <end position="141"/>
    </location>
</feature>
<dbReference type="InterPro" id="IPR006153">
    <property type="entry name" value="Cation/H_exchanger_TM"/>
</dbReference>
<keyword evidence="5 9" id="KW-0812">Transmembrane</keyword>
<keyword evidence="4" id="KW-0050">Antiport</keyword>
<accession>C2EHF6</accession>
<feature type="transmembrane region" description="Helical" evidence="9">
    <location>
        <begin position="322"/>
        <end position="341"/>
    </location>
</feature>
<feature type="transmembrane region" description="Helical" evidence="9">
    <location>
        <begin position="39"/>
        <end position="56"/>
    </location>
</feature>
<proteinExistence type="inferred from homology"/>
<dbReference type="InterPro" id="IPR036721">
    <property type="entry name" value="RCK_C_sf"/>
</dbReference>
<dbReference type="HOGENOM" id="CLU_030184_0_0_9"/>
<evidence type="ECO:0000256" key="1">
    <source>
        <dbReference type="ARBA" id="ARBA00004141"/>
    </source>
</evidence>
<organism evidence="11 12">
    <name type="scientific">Ligilactobacillus salivarius DSM 20555 = ATCC 11741</name>
    <dbReference type="NCBI Taxonomy" id="1423799"/>
    <lineage>
        <taxon>Bacteria</taxon>
        <taxon>Bacillati</taxon>
        <taxon>Bacillota</taxon>
        <taxon>Bacilli</taxon>
        <taxon>Lactobacillales</taxon>
        <taxon>Lactobacillaceae</taxon>
        <taxon>Ligilactobacillus</taxon>
    </lineage>
</organism>
<dbReference type="InterPro" id="IPR036291">
    <property type="entry name" value="NAD(P)-bd_dom_sf"/>
</dbReference>
<dbReference type="Gene3D" id="3.30.70.1450">
    <property type="entry name" value="Regulator of K+ conductance, C-terminal domain"/>
    <property type="match status" value="1"/>
</dbReference>
<evidence type="ECO:0000313" key="11">
    <source>
        <dbReference type="EMBL" id="EEJ74147.1"/>
    </source>
</evidence>
<feature type="transmembrane region" description="Helical" evidence="9">
    <location>
        <begin position="353"/>
        <end position="373"/>
    </location>
</feature>
<feature type="transmembrane region" description="Helical" evidence="9">
    <location>
        <begin position="68"/>
        <end position="86"/>
    </location>
</feature>
<dbReference type="PROSITE" id="PS51202">
    <property type="entry name" value="RCK_C"/>
    <property type="match status" value="1"/>
</dbReference>
<comment type="caution">
    <text evidence="11">The sequence shown here is derived from an EMBL/GenBank/DDBJ whole genome shotgun (WGS) entry which is preliminary data.</text>
</comment>
<dbReference type="InterPro" id="IPR038770">
    <property type="entry name" value="Na+/solute_symporter_sf"/>
</dbReference>
<dbReference type="GO" id="GO:0008324">
    <property type="term" value="F:monoatomic cation transmembrane transporter activity"/>
    <property type="evidence" value="ECO:0007669"/>
    <property type="project" value="InterPro"/>
</dbReference>
<keyword evidence="7" id="KW-0406">Ion transport</keyword>
<comment type="similarity">
    <text evidence="2">Belongs to the monovalent cation:proton antiporter 2 (CPA2) transporter (TC 2.A.37) family.</text>
</comment>
<keyword evidence="3" id="KW-0813">Transport</keyword>
<evidence type="ECO:0000256" key="5">
    <source>
        <dbReference type="ARBA" id="ARBA00022692"/>
    </source>
</evidence>
<dbReference type="GO" id="GO:0015297">
    <property type="term" value="F:antiporter activity"/>
    <property type="evidence" value="ECO:0007669"/>
    <property type="project" value="UniProtKB-KW"/>
</dbReference>
<feature type="transmembrane region" description="Helical" evidence="9">
    <location>
        <begin position="14"/>
        <end position="34"/>
    </location>
</feature>
<evidence type="ECO:0000256" key="9">
    <source>
        <dbReference type="SAM" id="Phobius"/>
    </source>
</evidence>
<feature type="transmembrane region" description="Helical" evidence="9">
    <location>
        <begin position="292"/>
        <end position="310"/>
    </location>
</feature>
<reference evidence="11 12" key="1">
    <citation type="submission" date="2009-01" db="EMBL/GenBank/DDBJ databases">
        <authorList>
            <person name="Qin X."/>
            <person name="Bachman B."/>
            <person name="Battles P."/>
            <person name="Bell A."/>
            <person name="Bess C."/>
            <person name="Bickham C."/>
            <person name="Chaboub L."/>
            <person name="Chen D."/>
            <person name="Coyle M."/>
            <person name="Deiros D.R."/>
            <person name="Dinh H."/>
            <person name="Forbes L."/>
            <person name="Fowler G."/>
            <person name="Francisco L."/>
            <person name="Fu Q."/>
            <person name="Gubbala S."/>
            <person name="Hale W."/>
            <person name="Han Y."/>
            <person name="Hemphill L."/>
            <person name="Highlander S.K."/>
            <person name="Hirani K."/>
            <person name="Hogues M."/>
            <person name="Jackson L."/>
            <person name="Jakkamsetti A."/>
            <person name="Javaid M."/>
            <person name="Jiang H."/>
            <person name="Korchina V."/>
            <person name="Kovar C."/>
            <person name="Lara F."/>
            <person name="Lee S."/>
            <person name="Mata R."/>
            <person name="Mathew T."/>
            <person name="Moen C."/>
            <person name="Morales K."/>
            <person name="Munidasa M."/>
            <person name="Nazareth L."/>
            <person name="Ngo R."/>
            <person name="Nguyen L."/>
            <person name="Okwuonu G."/>
            <person name="Ongeri F."/>
            <person name="Patil S."/>
            <person name="Petrosino J."/>
            <person name="Pham C."/>
            <person name="Pham P."/>
            <person name="Pu L.-L."/>
            <person name="Puazo M."/>
            <person name="Raj R."/>
            <person name="Reid J."/>
            <person name="Rouhana J."/>
            <person name="Saada N."/>
            <person name="Shang Y."/>
            <person name="Simmons D."/>
            <person name="Thornton R."/>
            <person name="Warren J."/>
            <person name="Weissenberger G."/>
            <person name="Zhang J."/>
            <person name="Zhang L."/>
            <person name="Zhou C."/>
            <person name="Zhu D."/>
            <person name="Muzny D."/>
            <person name="Worley K."/>
            <person name="Gibbs R."/>
        </authorList>
    </citation>
    <scope>NUCLEOTIDE SEQUENCE [LARGE SCALE GENOMIC DNA]</scope>
    <source>
        <strain evidence="11 12">ATCC 11741</strain>
    </source>
</reference>
<keyword evidence="6 9" id="KW-1133">Transmembrane helix</keyword>
<dbReference type="GO" id="GO:1902600">
    <property type="term" value="P:proton transmembrane transport"/>
    <property type="evidence" value="ECO:0007669"/>
    <property type="project" value="InterPro"/>
</dbReference>
<dbReference type="SUPFAM" id="SSF51735">
    <property type="entry name" value="NAD(P)-binding Rossmann-fold domains"/>
    <property type="match status" value="1"/>
</dbReference>
<evidence type="ECO:0000313" key="12">
    <source>
        <dbReference type="Proteomes" id="UP000003531"/>
    </source>
</evidence>
<dbReference type="Proteomes" id="UP000003531">
    <property type="component" value="Unassembled WGS sequence"/>
</dbReference>
<keyword evidence="8 9" id="KW-0472">Membrane</keyword>
<dbReference type="Gene3D" id="1.20.1530.20">
    <property type="match status" value="1"/>
</dbReference>
<evidence type="ECO:0000259" key="10">
    <source>
        <dbReference type="PROSITE" id="PS51202"/>
    </source>
</evidence>
<dbReference type="PANTHER" id="PTHR43562">
    <property type="entry name" value="NAPA-TYPE SODIUM/HYDROGEN ANTIPORTER"/>
    <property type="match status" value="1"/>
</dbReference>
<evidence type="ECO:0000256" key="6">
    <source>
        <dbReference type="ARBA" id="ARBA00022989"/>
    </source>
</evidence>
<evidence type="ECO:0000256" key="4">
    <source>
        <dbReference type="ARBA" id="ARBA00022449"/>
    </source>
</evidence>
<name>C2EHF6_9LACO</name>
<evidence type="ECO:0000256" key="7">
    <source>
        <dbReference type="ARBA" id="ARBA00023065"/>
    </source>
</evidence>
<dbReference type="Gene3D" id="3.40.50.720">
    <property type="entry name" value="NAD(P)-binding Rossmann-like Domain"/>
    <property type="match status" value="1"/>
</dbReference>
<dbReference type="InterPro" id="IPR006037">
    <property type="entry name" value="RCK_C"/>
</dbReference>
<feature type="transmembrane region" description="Helical" evidence="9">
    <location>
        <begin position="147"/>
        <end position="167"/>
    </location>
</feature>
<evidence type="ECO:0000256" key="2">
    <source>
        <dbReference type="ARBA" id="ARBA00005551"/>
    </source>
</evidence>
<dbReference type="GO" id="GO:0006813">
    <property type="term" value="P:potassium ion transport"/>
    <property type="evidence" value="ECO:0007669"/>
    <property type="project" value="InterPro"/>
</dbReference>
<dbReference type="GO" id="GO:0016020">
    <property type="term" value="C:membrane"/>
    <property type="evidence" value="ECO:0007669"/>
    <property type="project" value="UniProtKB-SubCell"/>
</dbReference>
<dbReference type="Pfam" id="PF02254">
    <property type="entry name" value="TrkA_N"/>
    <property type="match status" value="1"/>
</dbReference>
<feature type="transmembrane region" description="Helical" evidence="9">
    <location>
        <begin position="207"/>
        <end position="226"/>
    </location>
</feature>
<dbReference type="Pfam" id="PF02080">
    <property type="entry name" value="TrkA_C"/>
    <property type="match status" value="1"/>
</dbReference>
<feature type="transmembrane region" description="Helical" evidence="9">
    <location>
        <begin position="247"/>
        <end position="280"/>
    </location>
</feature>
<dbReference type="Pfam" id="PF00999">
    <property type="entry name" value="Na_H_Exchanger"/>
    <property type="match status" value="1"/>
</dbReference>
<feature type="domain" description="RCK C-terminal" evidence="10">
    <location>
        <begin position="549"/>
        <end position="630"/>
    </location>
</feature>
<feature type="transmembrane region" description="Helical" evidence="9">
    <location>
        <begin position="385"/>
        <end position="402"/>
    </location>
</feature>
<sequence length="633" mass="70571">MLYLYRKNLRLEGITMSVSFLIVTLAAFITPMVLARFKVSFLPTSVAEIIIGIIIGKSCFNLIHADTLLSWCSTFGVILLMFLSGMEIDFSLFKKNSHTLSPLEAKMAANEPKTSPVRAATYAYAFSLVASLILALLFKVTGLFSDVGLATILFSTVSLGIMTSLLKENELLSRPFGQTILLFSVLGEVIPMIALTAYSSIYAGKGASLWLITLLFIAAAFLFNRFRHFFSFFDKINKATTQIDMRLAFFVIIALVLVAETVGAENILGAFVAGIVLKLLEPAEETEHRLDAIGYGFFTPFFFILTGVNLDIPSLMRSPKTLLLIPLFFVAFILAKLPGYFGFQRRFSKKNSFVGAVATSTTITLVVTTLKIAEHLHAITPQQSGAFLLAGILTCIVGPVFFNKQYKPEPEDQKQTSLHIIGVNLVTVSAAQQLSKGMYDVQMYTDNSKNFTTYNSQANVHFLDSLDPDELIANHIFDTDILVLGYADYNVNYKLSLAAKKYGVNRVIVRFENRNPLNDMEDELKKAGIEYFSYFDINVGMMRSMIDSPSMLQILTSSESRLYEVVVNDSIFVGVEVKDLPHIDKITISRIYRNGHAIAPHGYTQLQLGDHIIFSASAEESAYFRRKLQRRNE</sequence>
<evidence type="ECO:0000256" key="3">
    <source>
        <dbReference type="ARBA" id="ARBA00022448"/>
    </source>
</evidence>